<comment type="caution">
    <text evidence="4">The sequence shown here is derived from an EMBL/GenBank/DDBJ whole genome shotgun (WGS) entry which is preliminary data.</text>
</comment>
<keyword evidence="3" id="KW-0472">Membrane</keyword>
<gene>
    <name evidence="4" type="ORF">BKA67DRAFT_677591</name>
</gene>
<dbReference type="Gene3D" id="3.40.50.1820">
    <property type="entry name" value="alpha/beta hydrolase"/>
    <property type="match status" value="1"/>
</dbReference>
<evidence type="ECO:0000313" key="4">
    <source>
        <dbReference type="EMBL" id="KAH6652530.1"/>
    </source>
</evidence>
<dbReference type="GO" id="GO:0016787">
    <property type="term" value="F:hydrolase activity"/>
    <property type="evidence" value="ECO:0007669"/>
    <property type="project" value="UniProtKB-KW"/>
</dbReference>
<evidence type="ECO:0000256" key="3">
    <source>
        <dbReference type="SAM" id="Phobius"/>
    </source>
</evidence>
<dbReference type="RefSeq" id="XP_045956807.1">
    <property type="nucleotide sequence ID" value="XM_046108826.1"/>
</dbReference>
<name>A0A9P8ZVE3_9PEZI</name>
<dbReference type="AlphaFoldDB" id="A0A9P8ZVE3"/>
<organism evidence="4 5">
    <name type="scientific">Truncatella angustata</name>
    <dbReference type="NCBI Taxonomy" id="152316"/>
    <lineage>
        <taxon>Eukaryota</taxon>
        <taxon>Fungi</taxon>
        <taxon>Dikarya</taxon>
        <taxon>Ascomycota</taxon>
        <taxon>Pezizomycotina</taxon>
        <taxon>Sordariomycetes</taxon>
        <taxon>Xylariomycetidae</taxon>
        <taxon>Amphisphaeriales</taxon>
        <taxon>Sporocadaceae</taxon>
        <taxon>Truncatella</taxon>
    </lineage>
</organism>
<protein>
    <submittedName>
        <fullName evidence="4">Uncharacterized protein</fullName>
    </submittedName>
</protein>
<dbReference type="PANTHER" id="PTHR43248">
    <property type="entry name" value="2-SUCCINYL-6-HYDROXY-2,4-CYCLOHEXADIENE-1-CARBOXYLATE SYNTHASE"/>
    <property type="match status" value="1"/>
</dbReference>
<dbReference type="OrthoDB" id="1898734at2759"/>
<feature type="transmembrane region" description="Helical" evidence="3">
    <location>
        <begin position="38"/>
        <end position="55"/>
    </location>
</feature>
<evidence type="ECO:0000313" key="5">
    <source>
        <dbReference type="Proteomes" id="UP000758603"/>
    </source>
</evidence>
<keyword evidence="2" id="KW-0378">Hydrolase</keyword>
<keyword evidence="5" id="KW-1185">Reference proteome</keyword>
<evidence type="ECO:0000256" key="1">
    <source>
        <dbReference type="ARBA" id="ARBA00010088"/>
    </source>
</evidence>
<dbReference type="GeneID" id="70137717"/>
<sequence>MTTKNQHIDIPPAELLSVEPWPERGPDEDRMYWMTNDFYNYSIVLNVNIVLGYYGERRPISKHELVDFIARKTRTFRLYLCGGPGEQNPPDCNPEFNDTYLDDNDVIIFPDYRGTGRSTEIRNERGAVDPMCAKFMRLLRPQDHSLGTQSQLTGFEETRMTDLLRLFRQDNIVRDLEAIRKCLLDQFMPPNTYQSWSSHGQSYGGWITLSYLALYPDGLSQCAITGGLAPIVRTPVDVYRRLFQHVTLRNKMYYNEHPDDVARVKEIVAFLLAQPPRLPVVPPSGGILSARRFLSLGRILGNHSRWTRMHTLIVKMSSDIKIYGRIRPDTLKQYDATDTWGFERRPLYAVLHEAMYCRVNEASAWAAERAALELPEYAWAVRDAVSGRSWRQDLLAKCNTDGAVQIYFAGEMVFQWMFEEYCHLIPLRNVAENLAEYRWEANMYPESILQARKPIWAVSYRSDMHVDADFSSETANMIDGIQHAVLNTRDPRNSKNCEWQYLEHGSIRSDAEEILDHLKRLQSLWYTCSS</sequence>
<proteinExistence type="inferred from homology"/>
<reference evidence="4" key="1">
    <citation type="journal article" date="2021" name="Nat. Commun.">
        <title>Genetic determinants of endophytism in the Arabidopsis root mycobiome.</title>
        <authorList>
            <person name="Mesny F."/>
            <person name="Miyauchi S."/>
            <person name="Thiergart T."/>
            <person name="Pickel B."/>
            <person name="Atanasova L."/>
            <person name="Karlsson M."/>
            <person name="Huettel B."/>
            <person name="Barry K.W."/>
            <person name="Haridas S."/>
            <person name="Chen C."/>
            <person name="Bauer D."/>
            <person name="Andreopoulos W."/>
            <person name="Pangilinan J."/>
            <person name="LaButti K."/>
            <person name="Riley R."/>
            <person name="Lipzen A."/>
            <person name="Clum A."/>
            <person name="Drula E."/>
            <person name="Henrissat B."/>
            <person name="Kohler A."/>
            <person name="Grigoriev I.V."/>
            <person name="Martin F.M."/>
            <person name="Hacquard S."/>
        </authorList>
    </citation>
    <scope>NUCLEOTIDE SEQUENCE</scope>
    <source>
        <strain evidence="4">MPI-SDFR-AT-0073</strain>
    </source>
</reference>
<dbReference type="EMBL" id="JAGPXC010000005">
    <property type="protein sequence ID" value="KAH6652530.1"/>
    <property type="molecule type" value="Genomic_DNA"/>
</dbReference>
<dbReference type="SUPFAM" id="SSF53474">
    <property type="entry name" value="alpha/beta-Hydrolases"/>
    <property type="match status" value="1"/>
</dbReference>
<accession>A0A9P8ZVE3</accession>
<comment type="similarity">
    <text evidence="1">Belongs to the peptidase S33 family.</text>
</comment>
<keyword evidence="3" id="KW-0812">Transmembrane</keyword>
<keyword evidence="3" id="KW-1133">Transmembrane helix</keyword>
<dbReference type="PANTHER" id="PTHR43248:SF2">
    <property type="entry name" value="PROLYL AMINOPEPTIDASE"/>
    <property type="match status" value="1"/>
</dbReference>
<dbReference type="InterPro" id="IPR029058">
    <property type="entry name" value="AB_hydrolase_fold"/>
</dbReference>
<dbReference type="Proteomes" id="UP000758603">
    <property type="component" value="Unassembled WGS sequence"/>
</dbReference>
<evidence type="ECO:0000256" key="2">
    <source>
        <dbReference type="ARBA" id="ARBA00022801"/>
    </source>
</evidence>
<dbReference type="InterPro" id="IPR051601">
    <property type="entry name" value="Serine_prot/Carboxylest_S33"/>
</dbReference>